<evidence type="ECO:0000313" key="1">
    <source>
        <dbReference type="EMBL" id="TGM07874.1"/>
    </source>
</evidence>
<accession>A0ABY2MU17</accession>
<organism evidence="1 2">
    <name type="scientific">Leptospira stimsonii</name>
    <dbReference type="NCBI Taxonomy" id="2202203"/>
    <lineage>
        <taxon>Bacteria</taxon>
        <taxon>Pseudomonadati</taxon>
        <taxon>Spirochaetota</taxon>
        <taxon>Spirochaetia</taxon>
        <taxon>Leptospirales</taxon>
        <taxon>Leptospiraceae</taxon>
        <taxon>Leptospira</taxon>
    </lineage>
</organism>
<protein>
    <recommendedName>
        <fullName evidence="3">Transposase</fullName>
    </recommendedName>
</protein>
<comment type="caution">
    <text evidence="1">The sequence shown here is derived from an EMBL/GenBank/DDBJ whole genome shotgun (WGS) entry which is preliminary data.</text>
</comment>
<reference evidence="2" key="1">
    <citation type="journal article" date="2019" name="PLoS Negl. Trop. Dis.">
        <title>Revisiting the worldwide diversity of Leptospira species in the environment.</title>
        <authorList>
            <person name="Vincent A.T."/>
            <person name="Schiettekatte O."/>
            <person name="Bourhy P."/>
            <person name="Veyrier F.J."/>
            <person name="Picardeau M."/>
        </authorList>
    </citation>
    <scope>NUCLEOTIDE SEQUENCE [LARGE SCALE GENOMIC DNA]</scope>
    <source>
        <strain evidence="2">201702407</strain>
    </source>
</reference>
<keyword evidence="2" id="KW-1185">Reference proteome</keyword>
<proteinExistence type="predicted"/>
<evidence type="ECO:0000313" key="2">
    <source>
        <dbReference type="Proteomes" id="UP000297422"/>
    </source>
</evidence>
<evidence type="ECO:0008006" key="3">
    <source>
        <dbReference type="Google" id="ProtNLM"/>
    </source>
</evidence>
<name>A0ABY2MU17_9LEPT</name>
<dbReference type="Proteomes" id="UP000297422">
    <property type="component" value="Unassembled WGS sequence"/>
</dbReference>
<sequence length="69" mass="8062">MITFQRDMILISLISESGKDRVSAEQFAINKSASASYYYFLYEESMEKKKKCEGDFFIKIFSPESKDLK</sequence>
<dbReference type="EMBL" id="RQGT01000140">
    <property type="protein sequence ID" value="TGM07874.1"/>
    <property type="molecule type" value="Genomic_DNA"/>
</dbReference>
<gene>
    <name evidence="1" type="ORF">EHQ90_23265</name>
</gene>